<name>A0ABN7AUY1_9HEMI</name>
<accession>A0ABN7AUY1</accession>
<reference evidence="1 2" key="1">
    <citation type="submission" date="2023-09" db="EMBL/GenBank/DDBJ databases">
        <title>Nesidiocoris tenuis whole genome shotgun sequence.</title>
        <authorList>
            <person name="Shibata T."/>
            <person name="Shimoda M."/>
            <person name="Kobayashi T."/>
            <person name="Uehara T."/>
        </authorList>
    </citation>
    <scope>NUCLEOTIDE SEQUENCE [LARGE SCALE GENOMIC DNA]</scope>
    <source>
        <strain evidence="1 2">Japan</strain>
    </source>
</reference>
<dbReference type="Proteomes" id="UP001307889">
    <property type="component" value="Chromosome 5"/>
</dbReference>
<dbReference type="EMBL" id="AP028913">
    <property type="protein sequence ID" value="BES94267.1"/>
    <property type="molecule type" value="Genomic_DNA"/>
</dbReference>
<protein>
    <submittedName>
        <fullName evidence="1">Uncharacterized protein</fullName>
    </submittedName>
</protein>
<evidence type="ECO:0000313" key="1">
    <source>
        <dbReference type="EMBL" id="BES94267.1"/>
    </source>
</evidence>
<evidence type="ECO:0000313" key="2">
    <source>
        <dbReference type="Proteomes" id="UP001307889"/>
    </source>
</evidence>
<organism evidence="1 2">
    <name type="scientific">Nesidiocoris tenuis</name>
    <dbReference type="NCBI Taxonomy" id="355587"/>
    <lineage>
        <taxon>Eukaryota</taxon>
        <taxon>Metazoa</taxon>
        <taxon>Ecdysozoa</taxon>
        <taxon>Arthropoda</taxon>
        <taxon>Hexapoda</taxon>
        <taxon>Insecta</taxon>
        <taxon>Pterygota</taxon>
        <taxon>Neoptera</taxon>
        <taxon>Paraneoptera</taxon>
        <taxon>Hemiptera</taxon>
        <taxon>Heteroptera</taxon>
        <taxon>Panheteroptera</taxon>
        <taxon>Cimicomorpha</taxon>
        <taxon>Miridae</taxon>
        <taxon>Dicyphina</taxon>
        <taxon>Nesidiocoris</taxon>
    </lineage>
</organism>
<gene>
    <name evidence="1" type="ORF">NTJ_07076</name>
</gene>
<sequence length="79" mass="8923">MRLPARQVIPYRILLSSHVITLAPSPSMCSSDRSFGDGGRQNLITKPVFKENVLLKRLFRYGAARLLTNDVNWTSDEGF</sequence>
<keyword evidence="2" id="KW-1185">Reference proteome</keyword>
<proteinExistence type="predicted"/>